<evidence type="ECO:0000256" key="1">
    <source>
        <dbReference type="SAM" id="MobiDB-lite"/>
    </source>
</evidence>
<sequence length="156" mass="18395">MGATSVRPYSEAESKALKRFMRSFRRHYAGMDEEELKRSGENAWGKLLPQQKKHFEVRPRVLAVKRKLIVKRKLSTKQKKALCGMRSQAKKAMIRARRAPPNPMMSTAFINFLSEHRKKNEHLTVKKRLQKGAMLWSKLTKQQQDQYRTGDKRKRK</sequence>
<dbReference type="SUPFAM" id="SSF47095">
    <property type="entry name" value="HMG-box"/>
    <property type="match status" value="1"/>
</dbReference>
<dbReference type="Pfam" id="PF06382">
    <property type="entry name" value="Protamine_like"/>
    <property type="match status" value="1"/>
</dbReference>
<dbReference type="AlphaFoldDB" id="A0AB39ZDM6"/>
<dbReference type="RefSeq" id="XP_016933641.2">
    <property type="nucleotide sequence ID" value="XM_017078152.4"/>
</dbReference>
<name>A0AB39ZDM6_DROSZ</name>
<dbReference type="InterPro" id="IPR036910">
    <property type="entry name" value="HMG_box_dom_sf"/>
</dbReference>
<proteinExistence type="predicted"/>
<dbReference type="Proteomes" id="UP001652628">
    <property type="component" value="Chromosome 3"/>
</dbReference>
<keyword evidence="2" id="KW-1185">Reference proteome</keyword>
<accession>A0AB39ZDM6</accession>
<organism evidence="2 3">
    <name type="scientific">Drosophila suzukii</name>
    <name type="common">Spotted-wing drosophila fruit fly</name>
    <dbReference type="NCBI Taxonomy" id="28584"/>
    <lineage>
        <taxon>Eukaryota</taxon>
        <taxon>Metazoa</taxon>
        <taxon>Ecdysozoa</taxon>
        <taxon>Arthropoda</taxon>
        <taxon>Hexapoda</taxon>
        <taxon>Insecta</taxon>
        <taxon>Pterygota</taxon>
        <taxon>Neoptera</taxon>
        <taxon>Endopterygota</taxon>
        <taxon>Diptera</taxon>
        <taxon>Brachycera</taxon>
        <taxon>Muscomorpha</taxon>
        <taxon>Ephydroidea</taxon>
        <taxon>Drosophilidae</taxon>
        <taxon>Drosophila</taxon>
        <taxon>Sophophora</taxon>
    </lineage>
</organism>
<evidence type="ECO:0000313" key="2">
    <source>
        <dbReference type="Proteomes" id="UP001652628"/>
    </source>
</evidence>
<dbReference type="InterPro" id="IPR024460">
    <property type="entry name" value="Protamine-like"/>
</dbReference>
<dbReference type="GO" id="GO:0035092">
    <property type="term" value="P:sperm DNA condensation"/>
    <property type="evidence" value="ECO:0007669"/>
    <property type="project" value="InterPro"/>
</dbReference>
<dbReference type="GO" id="GO:0005634">
    <property type="term" value="C:nucleus"/>
    <property type="evidence" value="ECO:0007669"/>
    <property type="project" value="UniProtKB-ARBA"/>
</dbReference>
<gene>
    <name evidence="3" type="primary">LOC108012721</name>
</gene>
<evidence type="ECO:0000313" key="3">
    <source>
        <dbReference type="RefSeq" id="XP_016933641.2"/>
    </source>
</evidence>
<reference evidence="3" key="1">
    <citation type="submission" date="2025-08" db="UniProtKB">
        <authorList>
            <consortium name="RefSeq"/>
        </authorList>
    </citation>
    <scope>IDENTIFICATION</scope>
</reference>
<protein>
    <submittedName>
        <fullName evidence="3">Uncharacterized protein isoform X2</fullName>
    </submittedName>
</protein>
<dbReference type="GeneID" id="108012721"/>
<dbReference type="Gene3D" id="1.10.30.10">
    <property type="entry name" value="High mobility group box domain"/>
    <property type="match status" value="1"/>
</dbReference>
<feature type="region of interest" description="Disordered" evidence="1">
    <location>
        <begin position="136"/>
        <end position="156"/>
    </location>
</feature>